<reference evidence="3" key="1">
    <citation type="submission" date="2016-11" db="EMBL/GenBank/DDBJ databases">
        <authorList>
            <person name="Varghese N."/>
            <person name="Submissions S."/>
        </authorList>
    </citation>
    <scope>NUCLEOTIDE SEQUENCE [LARGE SCALE GENOMIC DNA]</scope>
    <source>
        <strain evidence="3">DSM 11003</strain>
    </source>
</reference>
<dbReference type="OrthoDB" id="1723529at2"/>
<accession>A0A1M5JQU3</accession>
<dbReference type="Pfam" id="PF14221">
    <property type="entry name" value="DUF4330"/>
    <property type="match status" value="1"/>
</dbReference>
<gene>
    <name evidence="2" type="ORF">SAMN02745221_00190</name>
</gene>
<dbReference type="RefSeq" id="WP_073089034.1">
    <property type="nucleotide sequence ID" value="NZ_FQWY01000003.1"/>
</dbReference>
<keyword evidence="1" id="KW-0472">Membrane</keyword>
<dbReference type="InterPro" id="IPR025480">
    <property type="entry name" value="DUF4330"/>
</dbReference>
<feature type="transmembrane region" description="Helical" evidence="1">
    <location>
        <begin position="12"/>
        <end position="33"/>
    </location>
</feature>
<dbReference type="Proteomes" id="UP000242329">
    <property type="component" value="Unassembled WGS sequence"/>
</dbReference>
<evidence type="ECO:0008006" key="4">
    <source>
        <dbReference type="Google" id="ProtNLM"/>
    </source>
</evidence>
<keyword evidence="1" id="KW-1133">Transmembrane helix</keyword>
<organism evidence="2 3">
    <name type="scientific">Thermosyntropha lipolytica DSM 11003</name>
    <dbReference type="NCBI Taxonomy" id="1123382"/>
    <lineage>
        <taxon>Bacteria</taxon>
        <taxon>Bacillati</taxon>
        <taxon>Bacillota</taxon>
        <taxon>Clostridia</taxon>
        <taxon>Eubacteriales</taxon>
        <taxon>Syntrophomonadaceae</taxon>
        <taxon>Thermosyntropha</taxon>
    </lineage>
</organism>
<proteinExistence type="predicted"/>
<protein>
    <recommendedName>
        <fullName evidence="4">DUF4330 domain-containing protein</fullName>
    </recommendedName>
</protein>
<keyword evidence="3" id="KW-1185">Reference proteome</keyword>
<dbReference type="AlphaFoldDB" id="A0A1M5JQU3"/>
<dbReference type="STRING" id="1123382.SAMN02745221_00190"/>
<sequence>MIIDDKGRLFGLINVIDLIILLIIALLIVGYIYRGRATPVSSEPQTVRLKVVCPAVYPGVENNLKTGDRLIAAGAVTSAEIKEIEVKPAAWVTTNAQGQMVLTTNPFRKDIHLTIEGTSTQAGPAGITLAGQSVRAGKEDFVVKTQLVELKATIVSVEIVK</sequence>
<evidence type="ECO:0000313" key="2">
    <source>
        <dbReference type="EMBL" id="SHG42921.1"/>
    </source>
</evidence>
<dbReference type="EMBL" id="FQWY01000003">
    <property type="protein sequence ID" value="SHG42921.1"/>
    <property type="molecule type" value="Genomic_DNA"/>
</dbReference>
<evidence type="ECO:0000313" key="3">
    <source>
        <dbReference type="Proteomes" id="UP000242329"/>
    </source>
</evidence>
<evidence type="ECO:0000256" key="1">
    <source>
        <dbReference type="SAM" id="Phobius"/>
    </source>
</evidence>
<name>A0A1M5JQU3_9FIRM</name>
<keyword evidence="1" id="KW-0812">Transmembrane</keyword>